<organism evidence="4 5">
    <name type="scientific">Citrobacter amalonaticus</name>
    <dbReference type="NCBI Taxonomy" id="35703"/>
    <lineage>
        <taxon>Bacteria</taxon>
        <taxon>Pseudomonadati</taxon>
        <taxon>Pseudomonadota</taxon>
        <taxon>Gammaproteobacteria</taxon>
        <taxon>Enterobacterales</taxon>
        <taxon>Enterobacteriaceae</taxon>
        <taxon>Citrobacter</taxon>
    </lineage>
</organism>
<dbReference type="AlphaFoldDB" id="A0A2S4RUA5"/>
<dbReference type="InterPro" id="IPR000683">
    <property type="entry name" value="Gfo/Idh/MocA-like_OxRdtase_N"/>
</dbReference>
<comment type="caution">
    <text evidence="4">The sequence shown here is derived from an EMBL/GenBank/DDBJ whole genome shotgun (WGS) entry which is preliminary data.</text>
</comment>
<evidence type="ECO:0000313" key="5">
    <source>
        <dbReference type="Proteomes" id="UP000237003"/>
    </source>
</evidence>
<dbReference type="InterPro" id="IPR050463">
    <property type="entry name" value="Gfo/Idh/MocA_oxidrdct_glycsds"/>
</dbReference>
<dbReference type="Proteomes" id="UP000237003">
    <property type="component" value="Unassembled WGS sequence"/>
</dbReference>
<dbReference type="InterPro" id="IPR055170">
    <property type="entry name" value="GFO_IDH_MocA-like_dom"/>
</dbReference>
<accession>A0A2S4RUA5</accession>
<evidence type="ECO:0000259" key="2">
    <source>
        <dbReference type="Pfam" id="PF01408"/>
    </source>
</evidence>
<dbReference type="Gene3D" id="3.40.50.720">
    <property type="entry name" value="NAD(P)-binding Rossmann-like Domain"/>
    <property type="match status" value="1"/>
</dbReference>
<dbReference type="Gene3D" id="3.30.360.10">
    <property type="entry name" value="Dihydrodipicolinate Reductase, domain 2"/>
    <property type="match status" value="1"/>
</dbReference>
<dbReference type="Pfam" id="PF01408">
    <property type="entry name" value="GFO_IDH_MocA"/>
    <property type="match status" value="1"/>
</dbReference>
<dbReference type="GO" id="GO:0000166">
    <property type="term" value="F:nucleotide binding"/>
    <property type="evidence" value="ECO:0007669"/>
    <property type="project" value="InterPro"/>
</dbReference>
<dbReference type="OrthoDB" id="9768836at2"/>
<gene>
    <name evidence="4" type="ORF">C3430_19590</name>
</gene>
<evidence type="ECO:0000259" key="3">
    <source>
        <dbReference type="Pfam" id="PF22725"/>
    </source>
</evidence>
<feature type="domain" description="GFO/IDH/MocA-like oxidoreductase" evidence="3">
    <location>
        <begin position="156"/>
        <end position="280"/>
    </location>
</feature>
<name>A0A2S4RUA5_CITAM</name>
<dbReference type="SUPFAM" id="SSF51735">
    <property type="entry name" value="NAD(P)-binding Rossmann-fold domains"/>
    <property type="match status" value="1"/>
</dbReference>
<sequence length="355" mass="39167">MNKKDGMNYAPTGKPQPVVKAGEFVIAAAALDHGHIYGMCNGLIEAGAMLKWVYDPDPSKVDKFLQQYPQVQAADTLETILNDAAVDLVAGAAVPSERCALGLKVMSAGKDYFTDKAPLTTLEQLEDAKMMVEKTGRKYAVYYSERLHVESAVFAGELVKQGAIGQVMQTLGTGPHREGTGRPDWFYDRRYFGGILCDIGSHQIEQFLFYTGNSEARVVASQARNVNHPQYPQFEDFGDAMLAGDNGATGYFRCDWFTPEGLSAWGDGRLTLLGTEGYIEIRKYVDITRGEQDVVYLVNKEGEFRYPVAGKVGFPFFGELILDCICRTENAMTQAHTFKAAELCVKAQMLANARI</sequence>
<feature type="domain" description="Gfo/Idh/MocA-like oxidoreductase N-terminal" evidence="2">
    <location>
        <begin position="49"/>
        <end position="143"/>
    </location>
</feature>
<keyword evidence="1" id="KW-0560">Oxidoreductase</keyword>
<dbReference type="GO" id="GO:0016491">
    <property type="term" value="F:oxidoreductase activity"/>
    <property type="evidence" value="ECO:0007669"/>
    <property type="project" value="UniProtKB-KW"/>
</dbReference>
<dbReference type="PANTHER" id="PTHR43818:SF11">
    <property type="entry name" value="BCDNA.GH03377"/>
    <property type="match status" value="1"/>
</dbReference>
<dbReference type="SUPFAM" id="SSF55347">
    <property type="entry name" value="Glyceraldehyde-3-phosphate dehydrogenase-like, C-terminal domain"/>
    <property type="match status" value="1"/>
</dbReference>
<dbReference type="Pfam" id="PF22725">
    <property type="entry name" value="GFO_IDH_MocA_C3"/>
    <property type="match status" value="1"/>
</dbReference>
<proteinExistence type="predicted"/>
<dbReference type="EMBL" id="PQLX01000007">
    <property type="protein sequence ID" value="POU63583.1"/>
    <property type="molecule type" value="Genomic_DNA"/>
</dbReference>
<dbReference type="InterPro" id="IPR036291">
    <property type="entry name" value="NAD(P)-bd_dom_sf"/>
</dbReference>
<evidence type="ECO:0000256" key="1">
    <source>
        <dbReference type="ARBA" id="ARBA00023002"/>
    </source>
</evidence>
<reference evidence="4 5" key="1">
    <citation type="submission" date="2018-01" db="EMBL/GenBank/DDBJ databases">
        <title>Complete genome sequences of 14 Citrobacter spp. isolated from plant in Canada.</title>
        <authorList>
            <person name="Bhandare S.G."/>
            <person name="Colavecchio A."/>
            <person name="Jeukens J."/>
            <person name="Emond-Rheault J.-G."/>
            <person name="Freschi L."/>
            <person name="Hamel J."/>
            <person name="Kukavica-Ibrulj I."/>
            <person name="Levesque R."/>
            <person name="Goodridge L."/>
        </authorList>
    </citation>
    <scope>NUCLEOTIDE SEQUENCE [LARGE SCALE GENOMIC DNA]</scope>
    <source>
        <strain evidence="4 5">S1285</strain>
    </source>
</reference>
<evidence type="ECO:0000313" key="4">
    <source>
        <dbReference type="EMBL" id="POU63583.1"/>
    </source>
</evidence>
<dbReference type="PANTHER" id="PTHR43818">
    <property type="entry name" value="BCDNA.GH03377"/>
    <property type="match status" value="1"/>
</dbReference>
<dbReference type="RefSeq" id="WP_103777643.1">
    <property type="nucleotide sequence ID" value="NZ_PQLX01000007.1"/>
</dbReference>
<protein>
    <submittedName>
        <fullName evidence="4">Oxidoreductase</fullName>
    </submittedName>
</protein>